<organism evidence="2">
    <name type="scientific">Bionectria ochroleuca</name>
    <name type="common">Gliocladium roseum</name>
    <dbReference type="NCBI Taxonomy" id="29856"/>
    <lineage>
        <taxon>Eukaryota</taxon>
        <taxon>Fungi</taxon>
        <taxon>Dikarya</taxon>
        <taxon>Ascomycota</taxon>
        <taxon>Pezizomycotina</taxon>
        <taxon>Sordariomycetes</taxon>
        <taxon>Hypocreomycetidae</taxon>
        <taxon>Hypocreales</taxon>
        <taxon>Bionectriaceae</taxon>
        <taxon>Clonostachys</taxon>
    </lineage>
</organism>
<dbReference type="AlphaFoldDB" id="A0A0B7KLF4"/>
<reference evidence="2" key="1">
    <citation type="submission" date="2015-01" db="EMBL/GenBank/DDBJ databases">
        <authorList>
            <person name="Durling Mikael"/>
        </authorList>
    </citation>
    <scope>NUCLEOTIDE SEQUENCE</scope>
</reference>
<sequence>MEHQPYAPRTPRELQELSRQHGDKQVIWQCQQIARSASKWNYTHLIIFRLLVQQDATILPILDSSHTDPCPVCNPALDQDQSLSTGILNEAMTKALTSRSPGKLLQMSEGEILMLQHGFFWVALAEAARPELVEQAREHPQRERKQHKREGYISSAIAIDGSSSPTIHSSSEYEADSNPVHEDWHLERRTNSEEMTVRLVLSFLQHALNICLVQATDQYELRPRTRRMFTRAIIGGGAITISAEDDGGICLMRRLGSGWEMGHPYCALLEAKRAPRNTYFDEKREEPVPLTLNENLAQWLGEAIVTWKANMDLLQSGVFLIAASNTFVRFLHFRFGKDYLEYLDAMNEADQRDIISDEGKDTFVHMQSTPWFNLQTSGGRTSSLCHLLALARWYDFQSRPEQGGEMISGFTEDEHDGDGDSDEVTSSDYMDTDE</sequence>
<accession>A0A0B7KLF4</accession>
<name>A0A0B7KLF4_BIOOC</name>
<evidence type="ECO:0000313" key="2">
    <source>
        <dbReference type="EMBL" id="CEO55556.1"/>
    </source>
</evidence>
<protein>
    <submittedName>
        <fullName evidence="2">Uncharacterized protein</fullName>
    </submittedName>
</protein>
<gene>
    <name evidence="2" type="ORF">BN869_000011614_1</name>
</gene>
<feature type="compositionally biased region" description="Acidic residues" evidence="1">
    <location>
        <begin position="411"/>
        <end position="434"/>
    </location>
</feature>
<feature type="region of interest" description="Disordered" evidence="1">
    <location>
        <begin position="404"/>
        <end position="434"/>
    </location>
</feature>
<dbReference type="EMBL" id="CDPU01000053">
    <property type="protein sequence ID" value="CEO55556.1"/>
    <property type="molecule type" value="Genomic_DNA"/>
</dbReference>
<evidence type="ECO:0000256" key="1">
    <source>
        <dbReference type="SAM" id="MobiDB-lite"/>
    </source>
</evidence>
<proteinExistence type="predicted"/>